<feature type="compositionally biased region" description="Acidic residues" evidence="2">
    <location>
        <begin position="38"/>
        <end position="50"/>
    </location>
</feature>
<feature type="domain" description="SAP" evidence="3">
    <location>
        <begin position="5"/>
        <end position="39"/>
    </location>
</feature>
<feature type="compositionally biased region" description="Low complexity" evidence="2">
    <location>
        <begin position="89"/>
        <end position="104"/>
    </location>
</feature>
<dbReference type="InterPro" id="IPR003034">
    <property type="entry name" value="SAP_dom"/>
</dbReference>
<dbReference type="InterPro" id="IPR036361">
    <property type="entry name" value="SAP_dom_sf"/>
</dbReference>
<dbReference type="Gene3D" id="1.10.720.30">
    <property type="entry name" value="SAP domain"/>
    <property type="match status" value="1"/>
</dbReference>
<evidence type="ECO:0000256" key="1">
    <source>
        <dbReference type="SAM" id="Coils"/>
    </source>
</evidence>
<feature type="coiled-coil region" evidence="1">
    <location>
        <begin position="146"/>
        <end position="201"/>
    </location>
</feature>
<organism evidence="4">
    <name type="scientific">Oikopleura dioica</name>
    <name type="common">Tunicate</name>
    <dbReference type="NCBI Taxonomy" id="34765"/>
    <lineage>
        <taxon>Eukaryota</taxon>
        <taxon>Metazoa</taxon>
        <taxon>Chordata</taxon>
        <taxon>Tunicata</taxon>
        <taxon>Appendicularia</taxon>
        <taxon>Copelata</taxon>
        <taxon>Oikopleuridae</taxon>
        <taxon>Oikopleura</taxon>
    </lineage>
</organism>
<dbReference type="EMBL" id="FN653027">
    <property type="protein sequence ID" value="CBY07794.1"/>
    <property type="molecule type" value="Genomic_DNA"/>
</dbReference>
<protein>
    <recommendedName>
        <fullName evidence="3">SAP domain-containing protein</fullName>
    </recommendedName>
</protein>
<dbReference type="SUPFAM" id="SSF68906">
    <property type="entry name" value="SAP domain"/>
    <property type="match status" value="1"/>
</dbReference>
<sequence length="302" mass="34627">MVKNLKDLKVAEIRTELNNRDENSKGRKAEIKQRLSDWLEDNDFDPDYYDFETKSEILPDNEIPGLESVPDEKPSETHPRKTQSAGKLSPKNTSSNKIKSSSTPAKISHMPSRKTRVPQTENSFSPVITLDDSIEEDSPEIDLTEESESQAELEELNKKIAQFTKKIHLSSIARGQLQEQVKQVEQKRAELEHEENCLRLAAEAAAVIKNKAAVELATLRANIFEARRIHTLEITNKEFLTPKLRTVDFKLRDAMKTHERNQRELEIIEAEVDLENEEAEEEPRRVASTMPSRNKNFAYDGY</sequence>
<evidence type="ECO:0000256" key="2">
    <source>
        <dbReference type="SAM" id="MobiDB-lite"/>
    </source>
</evidence>
<feature type="compositionally biased region" description="Basic and acidic residues" evidence="2">
    <location>
        <begin position="70"/>
        <end position="79"/>
    </location>
</feature>
<gene>
    <name evidence="4" type="ORF">GSOID_T00003146001</name>
</gene>
<dbReference type="PROSITE" id="PS50800">
    <property type="entry name" value="SAP"/>
    <property type="match status" value="1"/>
</dbReference>
<proteinExistence type="predicted"/>
<dbReference type="AlphaFoldDB" id="E4X755"/>
<evidence type="ECO:0000313" key="5">
    <source>
        <dbReference type="Proteomes" id="UP000001307"/>
    </source>
</evidence>
<dbReference type="Pfam" id="PF02037">
    <property type="entry name" value="SAP"/>
    <property type="match status" value="1"/>
</dbReference>
<feature type="compositionally biased region" description="Basic and acidic residues" evidence="2">
    <location>
        <begin position="14"/>
        <end position="37"/>
    </location>
</feature>
<evidence type="ECO:0000313" key="4">
    <source>
        <dbReference type="EMBL" id="CBY07794.1"/>
    </source>
</evidence>
<reference evidence="4" key="1">
    <citation type="journal article" date="2010" name="Science">
        <title>Plasticity of animal genome architecture unmasked by rapid evolution of a pelagic tunicate.</title>
        <authorList>
            <person name="Denoeud F."/>
            <person name="Henriet S."/>
            <person name="Mungpakdee S."/>
            <person name="Aury J.M."/>
            <person name="Da Silva C."/>
            <person name="Brinkmann H."/>
            <person name="Mikhaleva J."/>
            <person name="Olsen L.C."/>
            <person name="Jubin C."/>
            <person name="Canestro C."/>
            <person name="Bouquet J.M."/>
            <person name="Danks G."/>
            <person name="Poulain J."/>
            <person name="Campsteijn C."/>
            <person name="Adamski M."/>
            <person name="Cross I."/>
            <person name="Yadetie F."/>
            <person name="Muffato M."/>
            <person name="Louis A."/>
            <person name="Butcher S."/>
            <person name="Tsagkogeorga G."/>
            <person name="Konrad A."/>
            <person name="Singh S."/>
            <person name="Jensen M.F."/>
            <person name="Cong E.H."/>
            <person name="Eikeseth-Otteraa H."/>
            <person name="Noel B."/>
            <person name="Anthouard V."/>
            <person name="Porcel B.M."/>
            <person name="Kachouri-Lafond R."/>
            <person name="Nishino A."/>
            <person name="Ugolini M."/>
            <person name="Chourrout P."/>
            <person name="Nishida H."/>
            <person name="Aasland R."/>
            <person name="Huzurbazar S."/>
            <person name="Westhof E."/>
            <person name="Delsuc F."/>
            <person name="Lehrach H."/>
            <person name="Reinhardt R."/>
            <person name="Weissenbach J."/>
            <person name="Roy S.W."/>
            <person name="Artiguenave F."/>
            <person name="Postlethwait J.H."/>
            <person name="Manak J.R."/>
            <person name="Thompson E.M."/>
            <person name="Jaillon O."/>
            <person name="Du Pasquier L."/>
            <person name="Boudinot P."/>
            <person name="Liberles D.A."/>
            <person name="Volff J.N."/>
            <person name="Philippe H."/>
            <person name="Lenhard B."/>
            <person name="Roest Crollius H."/>
            <person name="Wincker P."/>
            <person name="Chourrout D."/>
        </authorList>
    </citation>
    <scope>NUCLEOTIDE SEQUENCE [LARGE SCALE GENOMIC DNA]</scope>
</reference>
<feature type="compositionally biased region" description="Acidic residues" evidence="2">
    <location>
        <begin position="132"/>
        <end position="141"/>
    </location>
</feature>
<feature type="compositionally biased region" description="Polar residues" evidence="2">
    <location>
        <begin position="117"/>
        <end position="126"/>
    </location>
</feature>
<dbReference type="InParanoid" id="E4X755"/>
<name>E4X755_OIKDI</name>
<accession>E4X755</accession>
<dbReference type="OrthoDB" id="79455at2759"/>
<keyword evidence="5" id="KW-1185">Reference proteome</keyword>
<feature type="region of interest" description="Disordered" evidence="2">
    <location>
        <begin position="276"/>
        <end position="302"/>
    </location>
</feature>
<dbReference type="Proteomes" id="UP000001307">
    <property type="component" value="Unassembled WGS sequence"/>
</dbReference>
<feature type="region of interest" description="Disordered" evidence="2">
    <location>
        <begin position="14"/>
        <end position="141"/>
    </location>
</feature>
<keyword evidence="1" id="KW-0175">Coiled coil</keyword>
<evidence type="ECO:0000259" key="3">
    <source>
        <dbReference type="PROSITE" id="PS50800"/>
    </source>
</evidence>